<feature type="compositionally biased region" description="Low complexity" evidence="1">
    <location>
        <begin position="19"/>
        <end position="28"/>
    </location>
</feature>
<feature type="domain" description="Ribosomal protein eL8/eL30/eS12/Gadd45" evidence="2">
    <location>
        <begin position="115"/>
        <end position="173"/>
    </location>
</feature>
<dbReference type="SUPFAM" id="SSF55315">
    <property type="entry name" value="L30e-like"/>
    <property type="match status" value="1"/>
</dbReference>
<evidence type="ECO:0000259" key="2">
    <source>
        <dbReference type="Pfam" id="PF01248"/>
    </source>
</evidence>
<dbReference type="Gene3D" id="3.30.1330.30">
    <property type="match status" value="1"/>
</dbReference>
<feature type="region of interest" description="Disordered" evidence="1">
    <location>
        <begin position="1"/>
        <end position="33"/>
    </location>
</feature>
<name>A0AAP0E426_9MAGN</name>
<dbReference type="AlphaFoldDB" id="A0AAP0E426"/>
<organism evidence="3 4">
    <name type="scientific">Stephania yunnanensis</name>
    <dbReference type="NCBI Taxonomy" id="152371"/>
    <lineage>
        <taxon>Eukaryota</taxon>
        <taxon>Viridiplantae</taxon>
        <taxon>Streptophyta</taxon>
        <taxon>Embryophyta</taxon>
        <taxon>Tracheophyta</taxon>
        <taxon>Spermatophyta</taxon>
        <taxon>Magnoliopsida</taxon>
        <taxon>Ranunculales</taxon>
        <taxon>Menispermaceae</taxon>
        <taxon>Menispermoideae</taxon>
        <taxon>Cissampelideae</taxon>
        <taxon>Stephania</taxon>
    </lineage>
</organism>
<reference evidence="3 4" key="1">
    <citation type="submission" date="2024-01" db="EMBL/GenBank/DDBJ databases">
        <title>Genome assemblies of Stephania.</title>
        <authorList>
            <person name="Yang L."/>
        </authorList>
    </citation>
    <scope>NUCLEOTIDE SEQUENCE [LARGE SCALE GENOMIC DNA]</scope>
    <source>
        <strain evidence="3">YNDBR</strain>
        <tissue evidence="3">Leaf</tissue>
    </source>
</reference>
<dbReference type="InterPro" id="IPR029064">
    <property type="entry name" value="Ribosomal_eL30-like_sf"/>
</dbReference>
<sequence>MGRRKRKSGNLPDSVTTPQQQQQQQQQQKNSESNCYEGERLVGLLKSLDREIETAKRSNNGVLPEKIWIKQQFAIGINDVTRTLERMKPSAGEKSSANESVLDYGNREDSFVCLQAVLLAGDCNPRGLTKHILSLAPSRGVPLIFVRDKKAGSLRLGELVKLKTAIAIGVKVKGSGINRLIEEILHERGSGLGKTVRDDSNH</sequence>
<dbReference type="Proteomes" id="UP001420932">
    <property type="component" value="Unassembled WGS sequence"/>
</dbReference>
<dbReference type="PANTHER" id="PTHR47903">
    <property type="entry name" value="OS07G0636400 PROTEIN"/>
    <property type="match status" value="1"/>
</dbReference>
<evidence type="ECO:0000313" key="4">
    <source>
        <dbReference type="Proteomes" id="UP001420932"/>
    </source>
</evidence>
<dbReference type="InterPro" id="IPR004038">
    <property type="entry name" value="Ribosomal_eL8/eL30/eS12/Gad45"/>
</dbReference>
<keyword evidence="4" id="KW-1185">Reference proteome</keyword>
<dbReference type="PANTHER" id="PTHR47903:SF2">
    <property type="entry name" value="OS07G0636400 PROTEIN"/>
    <property type="match status" value="1"/>
</dbReference>
<accession>A0AAP0E426</accession>
<dbReference type="EMBL" id="JBBNAF010000013">
    <property type="protein sequence ID" value="KAK9086194.1"/>
    <property type="molecule type" value="Genomic_DNA"/>
</dbReference>
<proteinExistence type="predicted"/>
<evidence type="ECO:0000256" key="1">
    <source>
        <dbReference type="SAM" id="MobiDB-lite"/>
    </source>
</evidence>
<gene>
    <name evidence="3" type="ORF">Syun_028588</name>
</gene>
<evidence type="ECO:0000313" key="3">
    <source>
        <dbReference type="EMBL" id="KAK9086194.1"/>
    </source>
</evidence>
<dbReference type="Pfam" id="PF01248">
    <property type="entry name" value="Ribosomal_L7Ae"/>
    <property type="match status" value="1"/>
</dbReference>
<comment type="caution">
    <text evidence="3">The sequence shown here is derived from an EMBL/GenBank/DDBJ whole genome shotgun (WGS) entry which is preliminary data.</text>
</comment>
<protein>
    <recommendedName>
        <fullName evidence="2">Ribosomal protein eL8/eL30/eS12/Gadd45 domain-containing protein</fullName>
    </recommendedName>
</protein>